<accession>A3UAC5</accession>
<feature type="site" description="Important for substrate specificity" evidence="4">
    <location>
        <position position="77"/>
    </location>
</feature>
<dbReference type="Proteomes" id="UP000002297">
    <property type="component" value="Chromosome"/>
</dbReference>
<dbReference type="PIRSF" id="PIRSF006305">
    <property type="entry name" value="Maf"/>
    <property type="match status" value="1"/>
</dbReference>
<dbReference type="NCBIfam" id="TIGR00172">
    <property type="entry name" value="maf"/>
    <property type="match status" value="1"/>
</dbReference>
<keyword evidence="6" id="KW-1185">Reference proteome</keyword>
<dbReference type="OrthoDB" id="9807767at2"/>
<name>A3UAC5_CROAH</name>
<dbReference type="HAMAP" id="MF_00528">
    <property type="entry name" value="Maf"/>
    <property type="match status" value="1"/>
</dbReference>
<proteinExistence type="inferred from homology"/>
<gene>
    <name evidence="5" type="ordered locus">CA2559_12013</name>
</gene>
<dbReference type="CDD" id="cd00555">
    <property type="entry name" value="Maf"/>
    <property type="match status" value="1"/>
</dbReference>
<dbReference type="Pfam" id="PF02545">
    <property type="entry name" value="Maf"/>
    <property type="match status" value="1"/>
</dbReference>
<comment type="catalytic activity">
    <reaction evidence="4">
        <text>UTP + H2O = UMP + diphosphate + H(+)</text>
        <dbReference type="Rhea" id="RHEA:29395"/>
        <dbReference type="ChEBI" id="CHEBI:15377"/>
        <dbReference type="ChEBI" id="CHEBI:15378"/>
        <dbReference type="ChEBI" id="CHEBI:33019"/>
        <dbReference type="ChEBI" id="CHEBI:46398"/>
        <dbReference type="ChEBI" id="CHEBI:57865"/>
        <dbReference type="EC" id="3.6.1.9"/>
    </reaction>
</comment>
<keyword evidence="3 4" id="KW-0546">Nucleotide metabolism</keyword>
<comment type="subcellular location">
    <subcellularLocation>
        <location evidence="4">Cytoplasm</location>
    </subcellularLocation>
</comment>
<protein>
    <recommendedName>
        <fullName evidence="4">dTTP/UTP pyrophosphatase</fullName>
        <shortName evidence="4">dTTPase/UTPase</shortName>
        <ecNumber evidence="4">3.6.1.9</ecNumber>
    </recommendedName>
    <alternativeName>
        <fullName evidence="4">Nucleoside triphosphate pyrophosphatase</fullName>
    </alternativeName>
    <alternativeName>
        <fullName evidence="4">Nucleotide pyrophosphatase</fullName>
        <shortName evidence="4">Nucleotide PPase</shortName>
    </alternativeName>
</protein>
<dbReference type="eggNOG" id="COG0424">
    <property type="taxonomic scope" value="Bacteria"/>
</dbReference>
<feature type="site" description="Important for substrate specificity" evidence="4">
    <location>
        <position position="19"/>
    </location>
</feature>
<keyword evidence="2 4" id="KW-0378">Hydrolase</keyword>
<reference evidence="5 6" key="1">
    <citation type="journal article" date="2010" name="J. Bacteriol.">
        <title>The complete genome sequence of Croceibacter atlanticus HTCC2559T.</title>
        <authorList>
            <person name="Oh H.M."/>
            <person name="Kang I."/>
            <person name="Ferriera S."/>
            <person name="Giovannoni S.J."/>
            <person name="Cho J.C."/>
        </authorList>
    </citation>
    <scope>NUCLEOTIDE SEQUENCE [LARGE SCALE GENOMIC DNA]</scope>
    <source>
        <strain evidence="6">ATCC BAA-628 / HTCC2559 / KCTC 12090</strain>
    </source>
</reference>
<dbReference type="GO" id="GO:0005737">
    <property type="term" value="C:cytoplasm"/>
    <property type="evidence" value="ECO:0007669"/>
    <property type="project" value="UniProtKB-SubCell"/>
</dbReference>
<dbReference type="KEGG" id="cat:CA2559_12013"/>
<dbReference type="PANTHER" id="PTHR43213:SF5">
    <property type="entry name" value="BIFUNCTIONAL DTTP_UTP PYROPHOSPHATASE_METHYLTRANSFERASE PROTEIN-RELATED"/>
    <property type="match status" value="1"/>
</dbReference>
<organism evidence="5 6">
    <name type="scientific">Croceibacter atlanticus (strain ATCC BAA-628 / JCM 21780 / CIP 108009 / IAM 15332 / KCTC 12090 / HTCC2559)</name>
    <dbReference type="NCBI Taxonomy" id="216432"/>
    <lineage>
        <taxon>Bacteria</taxon>
        <taxon>Pseudomonadati</taxon>
        <taxon>Bacteroidota</taxon>
        <taxon>Flavobacteriia</taxon>
        <taxon>Flavobacteriales</taxon>
        <taxon>Flavobacteriaceae</taxon>
        <taxon>Croceibacter</taxon>
    </lineage>
</organism>
<feature type="active site" description="Proton acceptor" evidence="4">
    <location>
        <position position="76"/>
    </location>
</feature>
<dbReference type="EMBL" id="CP002046">
    <property type="protein sequence ID" value="EAP86761.1"/>
    <property type="molecule type" value="Genomic_DNA"/>
</dbReference>
<dbReference type="Gene3D" id="3.90.950.10">
    <property type="match status" value="1"/>
</dbReference>
<evidence type="ECO:0000313" key="5">
    <source>
        <dbReference type="EMBL" id="EAP86761.1"/>
    </source>
</evidence>
<comment type="similarity">
    <text evidence="4">Belongs to the Maf family. YhdE subfamily.</text>
</comment>
<dbReference type="EC" id="3.6.1.9" evidence="4"/>
<evidence type="ECO:0000256" key="4">
    <source>
        <dbReference type="HAMAP-Rule" id="MF_00528"/>
    </source>
</evidence>
<evidence type="ECO:0000313" key="6">
    <source>
        <dbReference type="Proteomes" id="UP000002297"/>
    </source>
</evidence>
<dbReference type="PANTHER" id="PTHR43213">
    <property type="entry name" value="BIFUNCTIONAL DTTP/UTP PYROPHOSPHATASE/METHYLTRANSFERASE PROTEIN-RELATED"/>
    <property type="match status" value="1"/>
</dbReference>
<comment type="catalytic activity">
    <reaction evidence="4">
        <text>dTTP + H2O = dTMP + diphosphate + H(+)</text>
        <dbReference type="Rhea" id="RHEA:28534"/>
        <dbReference type="ChEBI" id="CHEBI:15377"/>
        <dbReference type="ChEBI" id="CHEBI:15378"/>
        <dbReference type="ChEBI" id="CHEBI:33019"/>
        <dbReference type="ChEBI" id="CHEBI:37568"/>
        <dbReference type="ChEBI" id="CHEBI:63528"/>
        <dbReference type="EC" id="3.6.1.9"/>
    </reaction>
</comment>
<evidence type="ECO:0000256" key="2">
    <source>
        <dbReference type="ARBA" id="ARBA00022801"/>
    </source>
</evidence>
<dbReference type="HOGENOM" id="CLU_040416_0_0_10"/>
<comment type="cofactor">
    <cofactor evidence="1 4">
        <name>a divalent metal cation</name>
        <dbReference type="ChEBI" id="CHEBI:60240"/>
    </cofactor>
</comment>
<sequence length="197" mass="22180">MLQDHLKDFNLILASGSPRRQQYFKELQLDFTVQLKPVEEIYPPELKGVAITDYLAELKASAFKDLNDKDILVTSDTIVWFEGEALGKPTSPEQAKEMISKMSGKSHEVMTSICFTQKHQSKTVNYTTKVTFNPISQEAISYYVDTFKPMDKAGAYGIQEWIGLIAIKSIEGSYPNVVGMPMHLVYEELMAIAASTR</sequence>
<dbReference type="AlphaFoldDB" id="A3UAC5"/>
<dbReference type="InterPro" id="IPR029001">
    <property type="entry name" value="ITPase-like_fam"/>
</dbReference>
<comment type="function">
    <text evidence="4">Nucleoside triphosphate pyrophosphatase that hydrolyzes dTTP and UTP. May have a dual role in cell division arrest and in preventing the incorporation of modified nucleotides into cellular nucleic acids.</text>
</comment>
<dbReference type="GeneID" id="89454120"/>
<dbReference type="GO" id="GO:0009117">
    <property type="term" value="P:nucleotide metabolic process"/>
    <property type="evidence" value="ECO:0007669"/>
    <property type="project" value="UniProtKB-KW"/>
</dbReference>
<dbReference type="STRING" id="216432.CA2559_12013"/>
<dbReference type="InterPro" id="IPR003697">
    <property type="entry name" value="Maf-like"/>
</dbReference>
<keyword evidence="4" id="KW-0963">Cytoplasm</keyword>
<evidence type="ECO:0000256" key="1">
    <source>
        <dbReference type="ARBA" id="ARBA00001968"/>
    </source>
</evidence>
<comment type="caution">
    <text evidence="4">Lacks conserved residue(s) required for the propagation of feature annotation.</text>
</comment>
<evidence type="ECO:0000256" key="3">
    <source>
        <dbReference type="ARBA" id="ARBA00023080"/>
    </source>
</evidence>
<dbReference type="RefSeq" id="WP_013188142.1">
    <property type="nucleotide sequence ID" value="NC_014230.1"/>
</dbReference>
<feature type="site" description="Important for substrate specificity" evidence="4">
    <location>
        <position position="159"/>
    </location>
</feature>
<dbReference type="GO" id="GO:0036221">
    <property type="term" value="F:UTP diphosphatase activity"/>
    <property type="evidence" value="ECO:0007669"/>
    <property type="project" value="RHEA"/>
</dbReference>
<dbReference type="GO" id="GO:0036218">
    <property type="term" value="F:dTTP diphosphatase activity"/>
    <property type="evidence" value="ECO:0007669"/>
    <property type="project" value="RHEA"/>
</dbReference>
<dbReference type="SUPFAM" id="SSF52972">
    <property type="entry name" value="ITPase-like"/>
    <property type="match status" value="1"/>
</dbReference>